<sequence length="206" mass="23153">MILSRLPRLGFNALQHILCVAVLLIVGHQYATKILERTYMVSCNPSRKLIGTETKLGADGVVVLQGAFFLALKRILRYVYGTLDHGLQLYSSSTTSLVAYLDGQPMLSRSSTEAEYRDVANAIAETCWLRNLLRELHTHLSSAAFVDCDNISAIYLSSNPVQHQYTLLLFKREVAIDLRFFAAESRHIQHTTIPSKRNLQSLQCIV</sequence>
<evidence type="ECO:0000313" key="1">
    <source>
        <dbReference type="EMBL" id="GEU80729.1"/>
    </source>
</evidence>
<comment type="caution">
    <text evidence="1">The sequence shown here is derived from an EMBL/GenBank/DDBJ whole genome shotgun (WGS) entry which is preliminary data.</text>
</comment>
<dbReference type="CDD" id="cd09272">
    <property type="entry name" value="RNase_HI_RT_Ty1"/>
    <property type="match status" value="1"/>
</dbReference>
<protein>
    <submittedName>
        <fullName evidence="1">Ribonuclease H-like domain-containing protein</fullName>
    </submittedName>
</protein>
<gene>
    <name evidence="1" type="ORF">Tci_052707</name>
</gene>
<accession>A0A6L2N549</accession>
<dbReference type="PANTHER" id="PTHR11439:SF524">
    <property type="entry name" value="RNA-DIRECTED DNA POLYMERASE, PROTEIN KINASE RLK-PELLE-DLSV FAMILY"/>
    <property type="match status" value="1"/>
</dbReference>
<name>A0A6L2N549_TANCI</name>
<dbReference type="AlphaFoldDB" id="A0A6L2N549"/>
<organism evidence="1">
    <name type="scientific">Tanacetum cinerariifolium</name>
    <name type="common">Dalmatian daisy</name>
    <name type="synonym">Chrysanthemum cinerariifolium</name>
    <dbReference type="NCBI Taxonomy" id="118510"/>
    <lineage>
        <taxon>Eukaryota</taxon>
        <taxon>Viridiplantae</taxon>
        <taxon>Streptophyta</taxon>
        <taxon>Embryophyta</taxon>
        <taxon>Tracheophyta</taxon>
        <taxon>Spermatophyta</taxon>
        <taxon>Magnoliopsida</taxon>
        <taxon>eudicotyledons</taxon>
        <taxon>Gunneridae</taxon>
        <taxon>Pentapetalae</taxon>
        <taxon>asterids</taxon>
        <taxon>campanulids</taxon>
        <taxon>Asterales</taxon>
        <taxon>Asteraceae</taxon>
        <taxon>Asteroideae</taxon>
        <taxon>Anthemideae</taxon>
        <taxon>Anthemidinae</taxon>
        <taxon>Tanacetum</taxon>
    </lineage>
</organism>
<reference evidence="1" key="1">
    <citation type="journal article" date="2019" name="Sci. Rep.">
        <title>Draft genome of Tanacetum cinerariifolium, the natural source of mosquito coil.</title>
        <authorList>
            <person name="Yamashiro T."/>
            <person name="Shiraishi A."/>
            <person name="Satake H."/>
            <person name="Nakayama K."/>
        </authorList>
    </citation>
    <scope>NUCLEOTIDE SEQUENCE</scope>
</reference>
<dbReference type="PANTHER" id="PTHR11439">
    <property type="entry name" value="GAG-POL-RELATED RETROTRANSPOSON"/>
    <property type="match status" value="1"/>
</dbReference>
<proteinExistence type="predicted"/>
<dbReference type="EMBL" id="BKCJ010008133">
    <property type="protein sequence ID" value="GEU80729.1"/>
    <property type="molecule type" value="Genomic_DNA"/>
</dbReference>